<feature type="chain" id="PRO_5045536228" description="Lipoprotein" evidence="1">
    <location>
        <begin position="21"/>
        <end position="235"/>
    </location>
</feature>
<name>A0ABW2ZI36_9SPHI</name>
<gene>
    <name evidence="2" type="ORF">ACFQZI_13610</name>
</gene>
<evidence type="ECO:0000256" key="1">
    <source>
        <dbReference type="SAM" id="SignalP"/>
    </source>
</evidence>
<reference evidence="3" key="1">
    <citation type="journal article" date="2019" name="Int. J. Syst. Evol. Microbiol.">
        <title>The Global Catalogue of Microorganisms (GCM) 10K type strain sequencing project: providing services to taxonomists for standard genome sequencing and annotation.</title>
        <authorList>
            <consortium name="The Broad Institute Genomics Platform"/>
            <consortium name="The Broad Institute Genome Sequencing Center for Infectious Disease"/>
            <person name="Wu L."/>
            <person name="Ma J."/>
        </authorList>
    </citation>
    <scope>NUCLEOTIDE SEQUENCE [LARGE SCALE GENOMIC DNA]</scope>
    <source>
        <strain evidence="3">CCUG 60742</strain>
    </source>
</reference>
<organism evidence="2 3">
    <name type="scientific">Mucilaginibacter lutimaris</name>
    <dbReference type="NCBI Taxonomy" id="931629"/>
    <lineage>
        <taxon>Bacteria</taxon>
        <taxon>Pseudomonadati</taxon>
        <taxon>Bacteroidota</taxon>
        <taxon>Sphingobacteriia</taxon>
        <taxon>Sphingobacteriales</taxon>
        <taxon>Sphingobacteriaceae</taxon>
        <taxon>Mucilaginibacter</taxon>
    </lineage>
</organism>
<dbReference type="EMBL" id="JBHTIA010000009">
    <property type="protein sequence ID" value="MFD0765893.1"/>
    <property type="molecule type" value="Genomic_DNA"/>
</dbReference>
<proteinExistence type="predicted"/>
<sequence length="235" mass="26127">MKKYLLVLFPVVILCFNACKKDAVDYTGYTPSDNFNSNPTVNNPNSSANDSYLPTTTGSSWTYQSDVTGLTESAEAHITGVITPLNGQNYYELKSSTAGKEDVVQYYYVKDKKYKIIATTVQEKVTVEFFILDDNLPVGGEWTARMSPNGLVNDVPARTKNKIIETGITKTVLGKTYKNVIHTHTIVQYDFGLGDGFQDFGDYDYYLAKGVGLIQTDANLLGFKSTSYLTKYTIK</sequence>
<comment type="caution">
    <text evidence="2">The sequence shown here is derived from an EMBL/GenBank/DDBJ whole genome shotgun (WGS) entry which is preliminary data.</text>
</comment>
<evidence type="ECO:0008006" key="4">
    <source>
        <dbReference type="Google" id="ProtNLM"/>
    </source>
</evidence>
<evidence type="ECO:0000313" key="2">
    <source>
        <dbReference type="EMBL" id="MFD0765893.1"/>
    </source>
</evidence>
<accession>A0ABW2ZI36</accession>
<evidence type="ECO:0000313" key="3">
    <source>
        <dbReference type="Proteomes" id="UP001597073"/>
    </source>
</evidence>
<protein>
    <recommendedName>
        <fullName evidence="4">Lipoprotein</fullName>
    </recommendedName>
</protein>
<dbReference type="RefSeq" id="WP_377143305.1">
    <property type="nucleotide sequence ID" value="NZ_JBHTIA010000009.1"/>
</dbReference>
<dbReference type="Proteomes" id="UP001597073">
    <property type="component" value="Unassembled WGS sequence"/>
</dbReference>
<keyword evidence="3" id="KW-1185">Reference proteome</keyword>
<feature type="signal peptide" evidence="1">
    <location>
        <begin position="1"/>
        <end position="20"/>
    </location>
</feature>
<keyword evidence="1" id="KW-0732">Signal</keyword>